<evidence type="ECO:0000256" key="4">
    <source>
        <dbReference type="ARBA" id="ARBA00022847"/>
    </source>
</evidence>
<keyword evidence="3 7" id="KW-0812">Transmembrane</keyword>
<dbReference type="InterPro" id="IPR036259">
    <property type="entry name" value="MFS_trans_sf"/>
</dbReference>
<feature type="domain" description="Major facilitator superfamily (MFS) profile" evidence="8">
    <location>
        <begin position="1"/>
        <end position="324"/>
    </location>
</feature>
<dbReference type="FunFam" id="1.20.1250.20:FF:000003">
    <property type="entry name" value="Solute carrier family 17 member 3"/>
    <property type="match status" value="1"/>
</dbReference>
<dbReference type="Pfam" id="PF07690">
    <property type="entry name" value="MFS_1"/>
    <property type="match status" value="2"/>
</dbReference>
<evidence type="ECO:0000313" key="9">
    <source>
        <dbReference type="EMBL" id="KRT80342.1"/>
    </source>
</evidence>
<feature type="transmembrane region" description="Helical" evidence="7">
    <location>
        <begin position="164"/>
        <end position="181"/>
    </location>
</feature>
<dbReference type="EMBL" id="LJIG01022482">
    <property type="protein sequence ID" value="KRT80342.1"/>
    <property type="molecule type" value="Genomic_DNA"/>
</dbReference>
<evidence type="ECO:0000313" key="10">
    <source>
        <dbReference type="Proteomes" id="UP000051574"/>
    </source>
</evidence>
<dbReference type="GO" id="GO:0016020">
    <property type="term" value="C:membrane"/>
    <property type="evidence" value="ECO:0007669"/>
    <property type="project" value="UniProtKB-SubCell"/>
</dbReference>
<feature type="transmembrane region" description="Helical" evidence="7">
    <location>
        <begin position="202"/>
        <end position="221"/>
    </location>
</feature>
<evidence type="ECO:0000259" key="8">
    <source>
        <dbReference type="PROSITE" id="PS50850"/>
    </source>
</evidence>
<dbReference type="InterPro" id="IPR020846">
    <property type="entry name" value="MFS_dom"/>
</dbReference>
<comment type="subcellular location">
    <subcellularLocation>
        <location evidence="1">Membrane</location>
        <topology evidence="1">Multi-pass membrane protein</topology>
    </subcellularLocation>
</comment>
<dbReference type="SUPFAM" id="SSF103473">
    <property type="entry name" value="MFS general substrate transporter"/>
    <property type="match status" value="1"/>
</dbReference>
<keyword evidence="10" id="KW-1185">Reference proteome</keyword>
<feature type="non-terminal residue" evidence="9">
    <location>
        <position position="324"/>
    </location>
</feature>
<sequence>MIWPPKLQGIIVSSYFWGYLFGQLPGARLAEDLSAKWTFYGGVSAHIVGSLLTPLATYMHFSIIIALRVIQGVAGGFTNPAMHCLLTKWAPPHERNTITSFIYNGSVIGTVKRKVVQWKAILTNGPVWVLIVSHIALSWGWYIYLTQLPLYMNMVLKFKMNENGAVTALPFFCMFLFSIAYGKFADFLAEKEKLSITNIRKLSTVISSGIPAICCIVIPLVTDRILAVAVMTIHMTFLGSIFSGFLQVHIDLASNFAGTLMSITNTFATLTGISVPIFVGWAIDRDPSVASWRLIFWVSTGFYVIHVLTFSIFGTSKEQKFNQP</sequence>
<accession>A0A0T6AYZ2</accession>
<evidence type="ECO:0000256" key="7">
    <source>
        <dbReference type="SAM" id="Phobius"/>
    </source>
</evidence>
<keyword evidence="4" id="KW-0769">Symport</keyword>
<gene>
    <name evidence="9" type="ORF">AMK59_8123</name>
</gene>
<evidence type="ECO:0000256" key="6">
    <source>
        <dbReference type="ARBA" id="ARBA00023136"/>
    </source>
</evidence>
<feature type="transmembrane region" description="Helical" evidence="7">
    <location>
        <begin position="227"/>
        <end position="248"/>
    </location>
</feature>
<proteinExistence type="predicted"/>
<feature type="transmembrane region" description="Helical" evidence="7">
    <location>
        <begin position="295"/>
        <end position="314"/>
    </location>
</feature>
<feature type="transmembrane region" description="Helical" evidence="7">
    <location>
        <begin position="7"/>
        <end position="25"/>
    </location>
</feature>
<keyword evidence="5 7" id="KW-1133">Transmembrane helix</keyword>
<dbReference type="GO" id="GO:0015293">
    <property type="term" value="F:symporter activity"/>
    <property type="evidence" value="ECO:0007669"/>
    <property type="project" value="UniProtKB-KW"/>
</dbReference>
<feature type="transmembrane region" description="Helical" evidence="7">
    <location>
        <begin position="37"/>
        <end position="58"/>
    </location>
</feature>
<dbReference type="GO" id="GO:0006820">
    <property type="term" value="P:monoatomic anion transport"/>
    <property type="evidence" value="ECO:0007669"/>
    <property type="project" value="TreeGrafter"/>
</dbReference>
<dbReference type="PROSITE" id="PS50850">
    <property type="entry name" value="MFS"/>
    <property type="match status" value="1"/>
</dbReference>
<name>A0A0T6AYZ2_9SCAR</name>
<evidence type="ECO:0000256" key="1">
    <source>
        <dbReference type="ARBA" id="ARBA00004141"/>
    </source>
</evidence>
<dbReference type="OrthoDB" id="2985014at2759"/>
<dbReference type="InterPro" id="IPR011701">
    <property type="entry name" value="MFS"/>
</dbReference>
<reference evidence="9 10" key="1">
    <citation type="submission" date="2015-09" db="EMBL/GenBank/DDBJ databases">
        <title>Draft genome of the scarab beetle Oryctes borbonicus.</title>
        <authorList>
            <person name="Meyer J.M."/>
            <person name="Markov G.V."/>
            <person name="Baskaran P."/>
            <person name="Herrmann M."/>
            <person name="Sommer R.J."/>
            <person name="Roedelsperger C."/>
        </authorList>
    </citation>
    <scope>NUCLEOTIDE SEQUENCE [LARGE SCALE GENOMIC DNA]</scope>
    <source>
        <strain evidence="9">OB123</strain>
        <tissue evidence="9">Whole animal</tissue>
    </source>
</reference>
<keyword evidence="6 7" id="KW-0472">Membrane</keyword>
<evidence type="ECO:0000256" key="2">
    <source>
        <dbReference type="ARBA" id="ARBA00022448"/>
    </source>
</evidence>
<protein>
    <submittedName>
        <fullName evidence="9">Membrane transporter</fullName>
    </submittedName>
</protein>
<dbReference type="Proteomes" id="UP000051574">
    <property type="component" value="Unassembled WGS sequence"/>
</dbReference>
<comment type="caution">
    <text evidence="9">The sequence shown here is derived from an EMBL/GenBank/DDBJ whole genome shotgun (WGS) entry which is preliminary data.</text>
</comment>
<evidence type="ECO:0000256" key="3">
    <source>
        <dbReference type="ARBA" id="ARBA00022692"/>
    </source>
</evidence>
<dbReference type="PANTHER" id="PTHR11662">
    <property type="entry name" value="SOLUTE CARRIER FAMILY 17"/>
    <property type="match status" value="1"/>
</dbReference>
<dbReference type="InterPro" id="IPR050382">
    <property type="entry name" value="MFS_Na/Anion_cotransporter"/>
</dbReference>
<evidence type="ECO:0000256" key="5">
    <source>
        <dbReference type="ARBA" id="ARBA00022989"/>
    </source>
</evidence>
<dbReference type="AlphaFoldDB" id="A0A0T6AYZ2"/>
<organism evidence="9 10">
    <name type="scientific">Oryctes borbonicus</name>
    <dbReference type="NCBI Taxonomy" id="1629725"/>
    <lineage>
        <taxon>Eukaryota</taxon>
        <taxon>Metazoa</taxon>
        <taxon>Ecdysozoa</taxon>
        <taxon>Arthropoda</taxon>
        <taxon>Hexapoda</taxon>
        <taxon>Insecta</taxon>
        <taxon>Pterygota</taxon>
        <taxon>Neoptera</taxon>
        <taxon>Endopterygota</taxon>
        <taxon>Coleoptera</taxon>
        <taxon>Polyphaga</taxon>
        <taxon>Scarabaeiformia</taxon>
        <taxon>Scarabaeidae</taxon>
        <taxon>Dynastinae</taxon>
        <taxon>Oryctes</taxon>
    </lineage>
</organism>
<dbReference type="PANTHER" id="PTHR11662:SF457">
    <property type="entry name" value="MAJOR FACILITATOR SUPERFAMILY TRANSPORTER 3"/>
    <property type="match status" value="1"/>
</dbReference>
<dbReference type="Gene3D" id="1.20.1250.20">
    <property type="entry name" value="MFS general substrate transporter like domains"/>
    <property type="match status" value="2"/>
</dbReference>
<feature type="transmembrane region" description="Helical" evidence="7">
    <location>
        <begin position="121"/>
        <end position="144"/>
    </location>
</feature>
<keyword evidence="2" id="KW-0813">Transport</keyword>
<feature type="transmembrane region" description="Helical" evidence="7">
    <location>
        <begin position="260"/>
        <end position="283"/>
    </location>
</feature>